<reference evidence="1" key="2">
    <citation type="journal article" date="2014" name="ISME J.">
        <title>Microbial stratification in low pH oxic and suboxic macroscopic growths along an acid mine drainage.</title>
        <authorList>
            <person name="Mendez-Garcia C."/>
            <person name="Mesa V."/>
            <person name="Sprenger R.R."/>
            <person name="Richter M."/>
            <person name="Diez M.S."/>
            <person name="Solano J."/>
            <person name="Bargiela R."/>
            <person name="Golyshina O.V."/>
            <person name="Manteca A."/>
            <person name="Ramos J.L."/>
            <person name="Gallego J.R."/>
            <person name="Llorente I."/>
            <person name="Martins Dos Santos V.A."/>
            <person name="Jensen O.N."/>
            <person name="Pelaez A.I."/>
            <person name="Sanchez J."/>
            <person name="Ferrer M."/>
        </authorList>
    </citation>
    <scope>NUCLEOTIDE SEQUENCE</scope>
</reference>
<gene>
    <name evidence="1" type="ORF">B2A_05409</name>
</gene>
<dbReference type="AlphaFoldDB" id="T1BQ15"/>
<dbReference type="EMBL" id="AUZZ01003759">
    <property type="protein sequence ID" value="EQD56065.1"/>
    <property type="molecule type" value="Genomic_DNA"/>
</dbReference>
<name>T1BQ15_9ZZZZ</name>
<comment type="caution">
    <text evidence="1">The sequence shown here is derived from an EMBL/GenBank/DDBJ whole genome shotgun (WGS) entry which is preliminary data.</text>
</comment>
<organism evidence="1">
    <name type="scientific">mine drainage metagenome</name>
    <dbReference type="NCBI Taxonomy" id="410659"/>
    <lineage>
        <taxon>unclassified sequences</taxon>
        <taxon>metagenomes</taxon>
        <taxon>ecological metagenomes</taxon>
    </lineage>
</organism>
<feature type="non-terminal residue" evidence="1">
    <location>
        <position position="33"/>
    </location>
</feature>
<evidence type="ECO:0000313" key="1">
    <source>
        <dbReference type="EMBL" id="EQD56065.1"/>
    </source>
</evidence>
<reference evidence="1" key="1">
    <citation type="submission" date="2013-08" db="EMBL/GenBank/DDBJ databases">
        <authorList>
            <person name="Mendez C."/>
            <person name="Richter M."/>
            <person name="Ferrer M."/>
            <person name="Sanchez J."/>
        </authorList>
    </citation>
    <scope>NUCLEOTIDE SEQUENCE</scope>
</reference>
<protein>
    <submittedName>
        <fullName evidence="1">Uncharacterized protein</fullName>
    </submittedName>
</protein>
<proteinExistence type="predicted"/>
<sequence length="33" mass="3857">MVRYEHPHPGDLLHLDIKGLTRFAEVDRRGDGR</sequence>
<accession>T1BQ15</accession>